<sequence>MVRRVEDANEIYFHMLECIQVHLFNTVGLPEKSTQSNRDTMNTSTLDNGYNFSSSASTSNATYNASSSNFSNVQRVKDDIVEVAKTVVMNGNRRTGVTKADILAPLYEAYNEDDLEQAFGLLVNDGILFNTLDEEHFTINF</sequence>
<dbReference type="Proteomes" id="UP000006671">
    <property type="component" value="Unassembled WGS sequence"/>
</dbReference>
<dbReference type="Pfam" id="PF08784">
    <property type="entry name" value="RPA_C"/>
    <property type="match status" value="1"/>
</dbReference>
<feature type="domain" description="Replication protein A C-terminal" evidence="1">
    <location>
        <begin position="22"/>
        <end position="135"/>
    </location>
</feature>
<dbReference type="OrthoDB" id="25571at2759"/>
<dbReference type="Gene3D" id="1.10.10.10">
    <property type="entry name" value="Winged helix-like DNA-binding domain superfamily/Winged helix DNA-binding domain"/>
    <property type="match status" value="1"/>
</dbReference>
<organism evidence="3">
    <name type="scientific">Naegleria gruberi</name>
    <name type="common">Amoeba</name>
    <dbReference type="NCBI Taxonomy" id="5762"/>
    <lineage>
        <taxon>Eukaryota</taxon>
        <taxon>Discoba</taxon>
        <taxon>Heterolobosea</taxon>
        <taxon>Tetramitia</taxon>
        <taxon>Eutetramitia</taxon>
        <taxon>Vahlkampfiidae</taxon>
        <taxon>Naegleria</taxon>
    </lineage>
</organism>
<dbReference type="VEuPathDB" id="AmoebaDB:NAEGRDRAFT_50066"/>
<reference evidence="2 3" key="1">
    <citation type="journal article" date="2010" name="Cell">
        <title>The genome of Naegleria gruberi illuminates early eukaryotic versatility.</title>
        <authorList>
            <person name="Fritz-Laylin L.K."/>
            <person name="Prochnik S.E."/>
            <person name="Ginger M.L."/>
            <person name="Dacks J.B."/>
            <person name="Carpenter M.L."/>
            <person name="Field M.C."/>
            <person name="Kuo A."/>
            <person name="Paredez A."/>
            <person name="Chapman J."/>
            <person name="Pham J."/>
            <person name="Shu S."/>
            <person name="Neupane R."/>
            <person name="Cipriano M."/>
            <person name="Mancuso J."/>
            <person name="Tu H."/>
            <person name="Salamov A."/>
            <person name="Lindquist E."/>
            <person name="Shapiro H."/>
            <person name="Lucas S."/>
            <person name="Grigoriev I.V."/>
            <person name="Cande W.Z."/>
            <person name="Fulton C."/>
            <person name="Rokhsar D.S."/>
            <person name="Dawson S.C."/>
        </authorList>
    </citation>
    <scope>NUCLEOTIDE SEQUENCE [LARGE SCALE GENOMIC DNA]</scope>
    <source>
        <strain evidence="2 3">NEG-M</strain>
    </source>
</reference>
<accession>D2VJJ4</accession>
<dbReference type="GeneID" id="8852104"/>
<evidence type="ECO:0000313" key="3">
    <source>
        <dbReference type="Proteomes" id="UP000006671"/>
    </source>
</evidence>
<dbReference type="AlphaFoldDB" id="D2VJJ4"/>
<name>D2VJJ4_NAEGR</name>
<dbReference type="EMBL" id="GG738876">
    <property type="protein sequence ID" value="EFC43048.1"/>
    <property type="molecule type" value="Genomic_DNA"/>
</dbReference>
<dbReference type="InterPro" id="IPR014892">
    <property type="entry name" value="RPA_C"/>
</dbReference>
<keyword evidence="3" id="KW-1185">Reference proteome</keyword>
<protein>
    <submittedName>
        <fullName evidence="2">Predicted protein</fullName>
    </submittedName>
</protein>
<dbReference type="InParanoid" id="D2VJJ4"/>
<dbReference type="RefSeq" id="XP_002675792.1">
    <property type="nucleotide sequence ID" value="XM_002675746.1"/>
</dbReference>
<evidence type="ECO:0000259" key="1">
    <source>
        <dbReference type="Pfam" id="PF08784"/>
    </source>
</evidence>
<evidence type="ECO:0000313" key="2">
    <source>
        <dbReference type="EMBL" id="EFC43048.1"/>
    </source>
</evidence>
<dbReference type="KEGG" id="ngr:NAEGRDRAFT_50066"/>
<proteinExistence type="predicted"/>
<gene>
    <name evidence="2" type="ORF">NAEGRDRAFT_50066</name>
</gene>
<dbReference type="InterPro" id="IPR036388">
    <property type="entry name" value="WH-like_DNA-bd_sf"/>
</dbReference>